<gene>
    <name evidence="1" type="ORF">SMTD_LOCUS9416</name>
</gene>
<dbReference type="AlphaFoldDB" id="A0A183P4X8"/>
<name>A0A183P4X8_9TREM</name>
<protein>
    <submittedName>
        <fullName evidence="1">Uncharacterized protein</fullName>
    </submittedName>
</protein>
<evidence type="ECO:0000313" key="2">
    <source>
        <dbReference type="Proteomes" id="UP000269396"/>
    </source>
</evidence>
<dbReference type="Proteomes" id="UP000269396">
    <property type="component" value="Unassembled WGS sequence"/>
</dbReference>
<keyword evidence="2" id="KW-1185">Reference proteome</keyword>
<proteinExistence type="predicted"/>
<accession>A0A183P4X8</accession>
<evidence type="ECO:0000313" key="1">
    <source>
        <dbReference type="EMBL" id="VDP49772.1"/>
    </source>
</evidence>
<sequence>MHKGKSKILNYNTENTKPITLDEETVENIIDKCGGSDADVKMVARGSQQETLDTGFVLFGARQQDVLVMLRGLMLPDGFDPVSPSFAIIDVTTGSFGQRLTSCRSGMFTGWWCNLISACLLFPLCMLIPTAAAATATLVVSCIFVACAVEEPDHLRSLDHPAAS</sequence>
<dbReference type="EMBL" id="UZAL01029688">
    <property type="protein sequence ID" value="VDP49772.1"/>
    <property type="molecule type" value="Genomic_DNA"/>
</dbReference>
<organism evidence="1 2">
    <name type="scientific">Schistosoma mattheei</name>
    <dbReference type="NCBI Taxonomy" id="31246"/>
    <lineage>
        <taxon>Eukaryota</taxon>
        <taxon>Metazoa</taxon>
        <taxon>Spiralia</taxon>
        <taxon>Lophotrochozoa</taxon>
        <taxon>Platyhelminthes</taxon>
        <taxon>Trematoda</taxon>
        <taxon>Digenea</taxon>
        <taxon>Strigeidida</taxon>
        <taxon>Schistosomatoidea</taxon>
        <taxon>Schistosomatidae</taxon>
        <taxon>Schistosoma</taxon>
    </lineage>
</organism>
<reference evidence="1 2" key="1">
    <citation type="submission" date="2018-11" db="EMBL/GenBank/DDBJ databases">
        <authorList>
            <consortium name="Pathogen Informatics"/>
        </authorList>
    </citation>
    <scope>NUCLEOTIDE SEQUENCE [LARGE SCALE GENOMIC DNA]</scope>
    <source>
        <strain>Denwood</strain>
        <strain evidence="2">Zambia</strain>
    </source>
</reference>